<keyword evidence="3" id="KW-1185">Reference proteome</keyword>
<comment type="caution">
    <text evidence="2">The sequence shown here is derived from an EMBL/GenBank/DDBJ whole genome shotgun (WGS) entry which is preliminary data.</text>
</comment>
<evidence type="ECO:0000313" key="2">
    <source>
        <dbReference type="EMBL" id="RQG95305.1"/>
    </source>
</evidence>
<evidence type="ECO:0000256" key="1">
    <source>
        <dbReference type="SAM" id="MobiDB-lite"/>
    </source>
</evidence>
<feature type="compositionally biased region" description="Basic and acidic residues" evidence="1">
    <location>
        <begin position="55"/>
        <end position="65"/>
    </location>
</feature>
<protein>
    <submittedName>
        <fullName evidence="2">Uncharacterized protein</fullName>
    </submittedName>
</protein>
<feature type="compositionally biased region" description="Basic and acidic residues" evidence="1">
    <location>
        <begin position="106"/>
        <end position="115"/>
    </location>
</feature>
<reference evidence="2 3" key="1">
    <citation type="submission" date="2018-10" db="EMBL/GenBank/DDBJ databases">
        <title>Natrarchaeobius chitinivorans gen. nov., sp. nov., and Natrarchaeobius haloalkaliphilus sp. nov., alkaliphilic, chitin-utilizing haloarchaea from hypersaline alkaline lakes.</title>
        <authorList>
            <person name="Sorokin D.Y."/>
            <person name="Elcheninov A.G."/>
            <person name="Kostrikina N.A."/>
            <person name="Bale N.J."/>
            <person name="Sinninghe Damste J.S."/>
            <person name="Khijniak T.V."/>
            <person name="Kublanov I.V."/>
            <person name="Toshchakov S.V."/>
        </authorList>
    </citation>
    <scope>NUCLEOTIDE SEQUENCE [LARGE SCALE GENOMIC DNA]</scope>
    <source>
        <strain evidence="2 3">AArcht7</strain>
    </source>
</reference>
<feature type="compositionally biased region" description="Low complexity" evidence="1">
    <location>
        <begin position="40"/>
        <end position="54"/>
    </location>
</feature>
<name>A0A3N6PDW9_NATCH</name>
<feature type="region of interest" description="Disordered" evidence="1">
    <location>
        <begin position="1"/>
        <end position="115"/>
    </location>
</feature>
<organism evidence="2 3">
    <name type="scientific">Natrarchaeobius chitinivorans</name>
    <dbReference type="NCBI Taxonomy" id="1679083"/>
    <lineage>
        <taxon>Archaea</taxon>
        <taxon>Methanobacteriati</taxon>
        <taxon>Methanobacteriota</taxon>
        <taxon>Stenosarchaea group</taxon>
        <taxon>Halobacteria</taxon>
        <taxon>Halobacteriales</taxon>
        <taxon>Natrialbaceae</taxon>
        <taxon>Natrarchaeobius</taxon>
    </lineage>
</organism>
<dbReference type="EMBL" id="REFZ01000034">
    <property type="protein sequence ID" value="RQG95305.1"/>
    <property type="molecule type" value="Genomic_DNA"/>
</dbReference>
<accession>A0A3N6PDW9</accession>
<sequence length="115" mass="12641">MAVANQPSDRRRSDGADRDDEFTPQFARPVVDRRISPVGTADVVDSSAVAAPTSDRARDSSRTIDENESTETSEKTPRISVFAEKDERTWVGSMRGRAHGPSSDGGRIEPRTRHT</sequence>
<dbReference type="Proteomes" id="UP000281431">
    <property type="component" value="Unassembled WGS sequence"/>
</dbReference>
<proteinExistence type="predicted"/>
<gene>
    <name evidence="2" type="ORF">EA472_21725</name>
</gene>
<feature type="compositionally biased region" description="Basic and acidic residues" evidence="1">
    <location>
        <begin position="72"/>
        <end position="89"/>
    </location>
</feature>
<dbReference type="AlphaFoldDB" id="A0A3N6PDW9"/>
<evidence type="ECO:0000313" key="3">
    <source>
        <dbReference type="Proteomes" id="UP000281431"/>
    </source>
</evidence>